<proteinExistence type="predicted"/>
<sequence>MKHLFAILAVLATSLQVVLATPTPLSLESSKLEKRCRIKGESCMNIPYPLPCCEGSCQRPYGPAICL</sequence>
<keyword evidence="1" id="KW-0732">Signal</keyword>
<evidence type="ECO:0000313" key="2">
    <source>
        <dbReference type="EMBL" id="CUA78439.1"/>
    </source>
</evidence>
<feature type="signal peptide" evidence="1">
    <location>
        <begin position="1"/>
        <end position="20"/>
    </location>
</feature>
<feature type="chain" id="PRO_5005503205" evidence="1">
    <location>
        <begin position="21"/>
        <end position="67"/>
    </location>
</feature>
<dbReference type="EMBL" id="CYGV01002022">
    <property type="protein sequence ID" value="CUA78439.1"/>
    <property type="molecule type" value="Genomic_DNA"/>
</dbReference>
<organism evidence="2 3">
    <name type="scientific">Rhizoctonia solani</name>
    <dbReference type="NCBI Taxonomy" id="456999"/>
    <lineage>
        <taxon>Eukaryota</taxon>
        <taxon>Fungi</taxon>
        <taxon>Dikarya</taxon>
        <taxon>Basidiomycota</taxon>
        <taxon>Agaricomycotina</taxon>
        <taxon>Agaricomycetes</taxon>
        <taxon>Cantharellales</taxon>
        <taxon>Ceratobasidiaceae</taxon>
        <taxon>Rhizoctonia</taxon>
    </lineage>
</organism>
<name>A0A0K6GJ95_9AGAM</name>
<gene>
    <name evidence="2" type="ORF">RSOLAG22IIIB_07076</name>
</gene>
<accession>A0A0K6GJ95</accession>
<dbReference type="AlphaFoldDB" id="A0A0K6GJ95"/>
<evidence type="ECO:0000256" key="1">
    <source>
        <dbReference type="SAM" id="SignalP"/>
    </source>
</evidence>
<evidence type="ECO:0000313" key="3">
    <source>
        <dbReference type="Proteomes" id="UP000044841"/>
    </source>
</evidence>
<protein>
    <submittedName>
        <fullName evidence="2">Uncharacterized protein</fullName>
    </submittedName>
</protein>
<reference evidence="2 3" key="1">
    <citation type="submission" date="2015-07" db="EMBL/GenBank/DDBJ databases">
        <authorList>
            <person name="Noorani M."/>
        </authorList>
    </citation>
    <scope>NUCLEOTIDE SEQUENCE [LARGE SCALE GENOMIC DNA]</scope>
    <source>
        <strain evidence="2">BBA 69670</strain>
    </source>
</reference>
<keyword evidence="3" id="KW-1185">Reference proteome</keyword>
<dbReference type="Proteomes" id="UP000044841">
    <property type="component" value="Unassembled WGS sequence"/>
</dbReference>